<evidence type="ECO:0000313" key="2">
    <source>
        <dbReference type="Proteomes" id="UP001231362"/>
    </source>
</evidence>
<organism evidence="1 2">
    <name type="scientific">Anoxybacillus andreesenii</name>
    <dbReference type="NCBI Taxonomy" id="1325932"/>
    <lineage>
        <taxon>Bacteria</taxon>
        <taxon>Bacillati</taxon>
        <taxon>Bacillota</taxon>
        <taxon>Bacilli</taxon>
        <taxon>Bacillales</taxon>
        <taxon>Anoxybacillaceae</taxon>
        <taxon>Anoxybacillus</taxon>
    </lineage>
</organism>
<name>A0ABT9V1Z7_9BACL</name>
<accession>A0ABT9V1Z7</accession>
<comment type="caution">
    <text evidence="1">The sequence shown here is derived from an EMBL/GenBank/DDBJ whole genome shotgun (WGS) entry which is preliminary data.</text>
</comment>
<proteinExistence type="predicted"/>
<reference evidence="1 2" key="1">
    <citation type="submission" date="2023-07" db="EMBL/GenBank/DDBJ databases">
        <title>Genomic Encyclopedia of Type Strains, Phase IV (KMG-IV): sequencing the most valuable type-strain genomes for metagenomic binning, comparative biology and taxonomic classification.</title>
        <authorList>
            <person name="Goeker M."/>
        </authorList>
    </citation>
    <scope>NUCLEOTIDE SEQUENCE [LARGE SCALE GENOMIC DNA]</scope>
    <source>
        <strain evidence="1 2">DSM 23948</strain>
    </source>
</reference>
<protein>
    <submittedName>
        <fullName evidence="1">Uncharacterized protein</fullName>
    </submittedName>
</protein>
<dbReference type="RefSeq" id="WP_307149554.1">
    <property type="nucleotide sequence ID" value="NZ_JAUSTU010000004.1"/>
</dbReference>
<dbReference type="Proteomes" id="UP001231362">
    <property type="component" value="Unassembled WGS sequence"/>
</dbReference>
<keyword evidence="2" id="KW-1185">Reference proteome</keyword>
<evidence type="ECO:0000313" key="1">
    <source>
        <dbReference type="EMBL" id="MDQ0154978.1"/>
    </source>
</evidence>
<gene>
    <name evidence="1" type="ORF">J2S07_001282</name>
</gene>
<sequence>MKKNRTDETVGSAVFARLERNTRRNVGFRLFAEEKASDLLYQSPLVVDVLRTHGVLKRGEHHAKFIGVYKANLACQRYGVIEGNSEILTTKYAGDRAKAIVEHLQKTNSPLLKDLKEKGISIHKFYYALRDLILKETLQTDYIAGITLKPETEIVTGIAVNKRLITASKEYESWLKLADINPHDDSELKDVVRESDFRSVIVDHFRDEPFYARRESAIESKKQSLTDNLTFVNVETDTAPLFAKVKGKTKDVITEKAFIHFVDTLGIDRNKLIRMLAAQ</sequence>
<dbReference type="EMBL" id="JAUSTU010000004">
    <property type="protein sequence ID" value="MDQ0154978.1"/>
    <property type="molecule type" value="Genomic_DNA"/>
</dbReference>